<evidence type="ECO:0000256" key="1">
    <source>
        <dbReference type="ARBA" id="ARBA00004141"/>
    </source>
</evidence>
<keyword evidence="10" id="KW-1185">Reference proteome</keyword>
<dbReference type="InterPro" id="IPR000620">
    <property type="entry name" value="EamA_dom"/>
</dbReference>
<comment type="similarity">
    <text evidence="2">Belongs to the EamA transporter family.</text>
</comment>
<organism evidence="9 10">
    <name type="scientific">Clavibacter seminis</name>
    <dbReference type="NCBI Taxonomy" id="2860285"/>
    <lineage>
        <taxon>Bacteria</taxon>
        <taxon>Bacillati</taxon>
        <taxon>Actinomycetota</taxon>
        <taxon>Actinomycetes</taxon>
        <taxon>Micrococcales</taxon>
        <taxon>Microbacteriaceae</taxon>
        <taxon>Clavibacter</taxon>
    </lineage>
</organism>
<dbReference type="InterPro" id="IPR050638">
    <property type="entry name" value="AA-Vitamin_Transporters"/>
</dbReference>
<keyword evidence="5 7" id="KW-0472">Membrane</keyword>
<comment type="subcellular location">
    <subcellularLocation>
        <location evidence="1">Membrane</location>
        <topology evidence="1">Multi-pass membrane protein</topology>
    </subcellularLocation>
</comment>
<feature type="transmembrane region" description="Helical" evidence="7">
    <location>
        <begin position="45"/>
        <end position="66"/>
    </location>
</feature>
<feature type="transmembrane region" description="Helical" evidence="7">
    <location>
        <begin position="219"/>
        <end position="243"/>
    </location>
</feature>
<evidence type="ECO:0000256" key="6">
    <source>
        <dbReference type="SAM" id="MobiDB-lite"/>
    </source>
</evidence>
<protein>
    <submittedName>
        <fullName evidence="9">DMT family transporter</fullName>
    </submittedName>
</protein>
<feature type="transmembrane region" description="Helical" evidence="7">
    <location>
        <begin position="189"/>
        <end position="213"/>
    </location>
</feature>
<name>A0ABY3TDY8_9MICO</name>
<dbReference type="PANTHER" id="PTHR32322">
    <property type="entry name" value="INNER MEMBRANE TRANSPORTER"/>
    <property type="match status" value="1"/>
</dbReference>
<evidence type="ECO:0000256" key="3">
    <source>
        <dbReference type="ARBA" id="ARBA00022692"/>
    </source>
</evidence>
<dbReference type="SUPFAM" id="SSF103481">
    <property type="entry name" value="Multidrug resistance efflux transporter EmrE"/>
    <property type="match status" value="2"/>
</dbReference>
<proteinExistence type="inferred from homology"/>
<feature type="transmembrane region" description="Helical" evidence="7">
    <location>
        <begin position="12"/>
        <end position="33"/>
    </location>
</feature>
<feature type="transmembrane region" description="Helical" evidence="7">
    <location>
        <begin position="159"/>
        <end position="177"/>
    </location>
</feature>
<sequence>MRSRQIGLPRPLVTVVAAAGFVLAWSSGFLIAAVGTVEVPATTLLVWRFAPLAVLLVGLVGATGAARGIAPRTLGRQALIGAFAQLGYCAFVYAAIGAGIATGTTALIDAVQPLVVATLVGPLLGLRVRGAQWAGLALGAVGVVLVVRSQAGAADADPVAYLLPAAAMACLVAGTFLERRSHGRPPALVTLTVHVDVTTVALVVAAVATGTLVPPADAVFWITTVVAALVPTLGAYGLYWWLLERVGITALNALLFLVAPTTAAAGALLLGERITPVTLAGFVLCGAGVAAVLVTEGRRAGAASDADHPSPGADRREPSVRAA</sequence>
<feature type="region of interest" description="Disordered" evidence="6">
    <location>
        <begin position="301"/>
        <end position="323"/>
    </location>
</feature>
<dbReference type="RefSeq" id="WP_237583731.1">
    <property type="nucleotide sequence ID" value="NZ_CP083439.1"/>
</dbReference>
<reference evidence="10" key="1">
    <citation type="submission" date="2024-08" db="EMBL/GenBank/DDBJ databases">
        <title>Description of the novel species Clavibacter lycopersicum isolated from tomato seeds.</title>
        <authorList>
            <person name="Arizala E.D."/>
            <person name="Dobhal S."/>
            <person name="Alvarez A."/>
            <person name="Arif M."/>
        </authorList>
    </citation>
    <scope>NUCLEOTIDE SEQUENCE [LARGE SCALE GENOMIC DNA]</scope>
    <source>
        <strain evidence="10">A6099</strain>
    </source>
</reference>
<feature type="transmembrane region" description="Helical" evidence="7">
    <location>
        <begin position="250"/>
        <end position="271"/>
    </location>
</feature>
<feature type="transmembrane region" description="Helical" evidence="7">
    <location>
        <begin position="133"/>
        <end position="153"/>
    </location>
</feature>
<evidence type="ECO:0000313" key="9">
    <source>
        <dbReference type="EMBL" id="UKF25339.1"/>
    </source>
</evidence>
<feature type="domain" description="EamA" evidence="8">
    <location>
        <begin position="165"/>
        <end position="293"/>
    </location>
</feature>
<evidence type="ECO:0000256" key="5">
    <source>
        <dbReference type="ARBA" id="ARBA00023136"/>
    </source>
</evidence>
<evidence type="ECO:0000259" key="8">
    <source>
        <dbReference type="Pfam" id="PF00892"/>
    </source>
</evidence>
<evidence type="ECO:0000256" key="4">
    <source>
        <dbReference type="ARBA" id="ARBA00022989"/>
    </source>
</evidence>
<feature type="transmembrane region" description="Helical" evidence="7">
    <location>
        <begin position="106"/>
        <end position="126"/>
    </location>
</feature>
<evidence type="ECO:0000256" key="2">
    <source>
        <dbReference type="ARBA" id="ARBA00007362"/>
    </source>
</evidence>
<dbReference type="InterPro" id="IPR037185">
    <property type="entry name" value="EmrE-like"/>
</dbReference>
<dbReference type="Proteomes" id="UP001649473">
    <property type="component" value="Chromosome"/>
</dbReference>
<keyword evidence="3 7" id="KW-0812">Transmembrane</keyword>
<gene>
    <name evidence="9" type="ORF">KYT88_01175</name>
</gene>
<dbReference type="EMBL" id="CP083439">
    <property type="protein sequence ID" value="UKF25339.1"/>
    <property type="molecule type" value="Genomic_DNA"/>
</dbReference>
<feature type="transmembrane region" description="Helical" evidence="7">
    <location>
        <begin position="277"/>
        <end position="294"/>
    </location>
</feature>
<dbReference type="Pfam" id="PF00892">
    <property type="entry name" value="EamA"/>
    <property type="match status" value="1"/>
</dbReference>
<feature type="transmembrane region" description="Helical" evidence="7">
    <location>
        <begin position="78"/>
        <end position="100"/>
    </location>
</feature>
<evidence type="ECO:0000256" key="7">
    <source>
        <dbReference type="SAM" id="Phobius"/>
    </source>
</evidence>
<keyword evidence="4 7" id="KW-1133">Transmembrane helix</keyword>
<dbReference type="PANTHER" id="PTHR32322:SF2">
    <property type="entry name" value="EAMA DOMAIN-CONTAINING PROTEIN"/>
    <property type="match status" value="1"/>
</dbReference>
<accession>A0ABY3TDY8</accession>
<evidence type="ECO:0000313" key="10">
    <source>
        <dbReference type="Proteomes" id="UP001649473"/>
    </source>
</evidence>
<feature type="compositionally biased region" description="Basic and acidic residues" evidence="6">
    <location>
        <begin position="305"/>
        <end position="323"/>
    </location>
</feature>